<dbReference type="RefSeq" id="WP_268943762.1">
    <property type="nucleotide sequence ID" value="NZ_JAPTYD010000045.1"/>
</dbReference>
<dbReference type="Proteomes" id="UP001149822">
    <property type="component" value="Unassembled WGS sequence"/>
</dbReference>
<gene>
    <name evidence="1" type="ORF">OU682_18870</name>
</gene>
<organism evidence="1 2">
    <name type="scientific">Paracoccus benzoatiresistens</name>
    <dbReference type="NCBI Taxonomy" id="2997341"/>
    <lineage>
        <taxon>Bacteria</taxon>
        <taxon>Pseudomonadati</taxon>
        <taxon>Pseudomonadota</taxon>
        <taxon>Alphaproteobacteria</taxon>
        <taxon>Rhodobacterales</taxon>
        <taxon>Paracoccaceae</taxon>
        <taxon>Paracoccus</taxon>
    </lineage>
</organism>
<protein>
    <submittedName>
        <fullName evidence="1">Uncharacterized protein</fullName>
    </submittedName>
</protein>
<keyword evidence="2" id="KW-1185">Reference proteome</keyword>
<evidence type="ECO:0000313" key="2">
    <source>
        <dbReference type="Proteomes" id="UP001149822"/>
    </source>
</evidence>
<sequence>MGMQIAAANPDRLHIHPDFASGERFWQVNADQFGPRAGYVFAQRKHVTLHWCNCLLTASMHHQLPL</sequence>
<dbReference type="EMBL" id="JAPTYD010000045">
    <property type="protein sequence ID" value="MCZ0963669.1"/>
    <property type="molecule type" value="Genomic_DNA"/>
</dbReference>
<comment type="caution">
    <text evidence="1">The sequence shown here is derived from an EMBL/GenBank/DDBJ whole genome shotgun (WGS) entry which is preliminary data.</text>
</comment>
<reference evidence="1" key="1">
    <citation type="submission" date="2022-12" db="EMBL/GenBank/DDBJ databases">
        <title>Paracoccus sp. EF6 isolated from a lake water.</title>
        <authorList>
            <person name="Liu H."/>
        </authorList>
    </citation>
    <scope>NUCLEOTIDE SEQUENCE</scope>
    <source>
        <strain evidence="1">EF6</strain>
    </source>
</reference>
<name>A0ABT4J9T5_9RHOB</name>
<accession>A0ABT4J9T5</accession>
<evidence type="ECO:0000313" key="1">
    <source>
        <dbReference type="EMBL" id="MCZ0963669.1"/>
    </source>
</evidence>
<proteinExistence type="predicted"/>